<sequence>PEIRTSYRRELKKVQQSEKSGAGAEDEYVPNLWYFPALDFLRDQEIQVAPTSTVDLEDDQEFEEPEFKESAESIIPNSRRESLKRKKVGQRDKIMIERNSILKEAVEKMNFEKDDAAIFAESWAVSYRKLSPTQQLFAKKAIDEILILGQLNVLNSINYNEKTDYDFGTTLLSKFFSF</sequence>
<accession>T1I9K2</accession>
<dbReference type="OMA" id="WAVSYRK"/>
<evidence type="ECO:0008006" key="4">
    <source>
        <dbReference type="Google" id="ProtNLM"/>
    </source>
</evidence>
<feature type="compositionally biased region" description="Basic and acidic residues" evidence="1">
    <location>
        <begin position="1"/>
        <end position="16"/>
    </location>
</feature>
<feature type="region of interest" description="Disordered" evidence="1">
    <location>
        <begin position="1"/>
        <end position="24"/>
    </location>
</feature>
<name>T1I9K2_RHOPR</name>
<evidence type="ECO:0000313" key="2">
    <source>
        <dbReference type="EnsemblMetazoa" id="RPRC012973-PA"/>
    </source>
</evidence>
<dbReference type="InParanoid" id="T1I9K2"/>
<dbReference type="AlphaFoldDB" id="T1I9K2"/>
<dbReference type="VEuPathDB" id="VectorBase:RPRC012973"/>
<dbReference type="Proteomes" id="UP000015103">
    <property type="component" value="Unassembled WGS sequence"/>
</dbReference>
<dbReference type="PANTHER" id="PTHR21505">
    <property type="entry name" value="MADF DOMAIN-CONTAINING PROTEIN-RELATED"/>
    <property type="match status" value="1"/>
</dbReference>
<dbReference type="HOGENOM" id="CLU_1514317_0_0_1"/>
<dbReference type="EMBL" id="ACPB03022206">
    <property type="status" value="NOT_ANNOTATED_CDS"/>
    <property type="molecule type" value="Genomic_DNA"/>
</dbReference>
<dbReference type="PANTHER" id="PTHR21505:SF8">
    <property type="entry name" value="DPT-YFP REPRESSOR BY OVEREXPRESSION, ISOFORM D-RELATED"/>
    <property type="match status" value="1"/>
</dbReference>
<protein>
    <recommendedName>
        <fullName evidence="4">MADF domain-containing protein</fullName>
    </recommendedName>
</protein>
<dbReference type="EnsemblMetazoa" id="RPRC012973-RA">
    <property type="protein sequence ID" value="RPRC012973-PA"/>
    <property type="gene ID" value="RPRC012973"/>
</dbReference>
<reference evidence="2" key="1">
    <citation type="submission" date="2015-05" db="UniProtKB">
        <authorList>
            <consortium name="EnsemblMetazoa"/>
        </authorList>
    </citation>
    <scope>IDENTIFICATION</scope>
</reference>
<evidence type="ECO:0000256" key="1">
    <source>
        <dbReference type="SAM" id="MobiDB-lite"/>
    </source>
</evidence>
<dbReference type="eggNOG" id="ENOG502TM2J">
    <property type="taxonomic scope" value="Eukaryota"/>
</dbReference>
<organism evidence="2 3">
    <name type="scientific">Rhodnius prolixus</name>
    <name type="common">Triatomid bug</name>
    <dbReference type="NCBI Taxonomy" id="13249"/>
    <lineage>
        <taxon>Eukaryota</taxon>
        <taxon>Metazoa</taxon>
        <taxon>Ecdysozoa</taxon>
        <taxon>Arthropoda</taxon>
        <taxon>Hexapoda</taxon>
        <taxon>Insecta</taxon>
        <taxon>Pterygota</taxon>
        <taxon>Neoptera</taxon>
        <taxon>Paraneoptera</taxon>
        <taxon>Hemiptera</taxon>
        <taxon>Heteroptera</taxon>
        <taxon>Panheteroptera</taxon>
        <taxon>Cimicomorpha</taxon>
        <taxon>Reduviidae</taxon>
        <taxon>Triatominae</taxon>
        <taxon>Rhodnius</taxon>
    </lineage>
</organism>
<evidence type="ECO:0000313" key="3">
    <source>
        <dbReference type="Proteomes" id="UP000015103"/>
    </source>
</evidence>
<proteinExistence type="predicted"/>
<keyword evidence="3" id="KW-1185">Reference proteome</keyword>